<keyword evidence="5" id="KW-0677">Repeat</keyword>
<gene>
    <name evidence="14" type="ORF">FCM35_KLT17083</name>
</gene>
<name>A0A833VGT9_9POAL</name>
<dbReference type="Gene3D" id="3.30.110.60">
    <property type="entry name" value="YhbY-like"/>
    <property type="match status" value="1"/>
</dbReference>
<evidence type="ECO:0000256" key="6">
    <source>
        <dbReference type="ARBA" id="ARBA00022884"/>
    </source>
</evidence>
<protein>
    <submittedName>
        <fullName evidence="14">Chloroplastic group IIA intron splicing facilitator CRS1</fullName>
    </submittedName>
</protein>
<evidence type="ECO:0000256" key="7">
    <source>
        <dbReference type="ARBA" id="ARBA00022946"/>
    </source>
</evidence>
<dbReference type="GO" id="GO:1990904">
    <property type="term" value="C:ribonucleoprotein complex"/>
    <property type="evidence" value="ECO:0007669"/>
    <property type="project" value="UniProtKB-KW"/>
</dbReference>
<dbReference type="InterPro" id="IPR045278">
    <property type="entry name" value="CRS1/CFM2/CFM3"/>
</dbReference>
<sequence length="232" mass="26374">MTTLRRLGRPLPCHFALGRNRNLQGLAQAMIKLWEKCEIAKIAAKRGVQNTDTEIIAEELKKLTGGTLLSRDSEYIVFYRGKDFLPLAVSTAIEERRKSAENAAKVQEESNEEREISDTESVNKETIGTDTMPLMVSINKLDAKLSLALTRKERAEKLLQELENSADSPREEHDYKETISEDERFMLRKVGLKMKTFLLMGQSMYQSGTNFGLKSGSIAQILEYFTKDYDIL</sequence>
<dbReference type="GO" id="GO:0003729">
    <property type="term" value="F:mRNA binding"/>
    <property type="evidence" value="ECO:0007669"/>
    <property type="project" value="InterPro"/>
</dbReference>
<dbReference type="PANTHER" id="PTHR31846">
    <property type="entry name" value="CRS1 / YHBY (CRM) DOMAIN-CONTAINING PROTEIN"/>
    <property type="match status" value="1"/>
</dbReference>
<dbReference type="PANTHER" id="PTHR31846:SF20">
    <property type="entry name" value="CRM-DOMAIN CONTAINING FACTOR CFM2, CHLOROPLASTIC"/>
    <property type="match status" value="1"/>
</dbReference>
<dbReference type="GO" id="GO:0006397">
    <property type="term" value="P:mRNA processing"/>
    <property type="evidence" value="ECO:0007669"/>
    <property type="project" value="UniProtKB-KW"/>
</dbReference>
<dbReference type="InterPro" id="IPR035920">
    <property type="entry name" value="YhbY-like_sf"/>
</dbReference>
<comment type="caution">
    <text evidence="14">The sequence shown here is derived from an EMBL/GenBank/DDBJ whole genome shotgun (WGS) entry which is preliminary data.</text>
</comment>
<evidence type="ECO:0000256" key="5">
    <source>
        <dbReference type="ARBA" id="ARBA00022737"/>
    </source>
</evidence>
<reference evidence="14" key="1">
    <citation type="submission" date="2020-01" db="EMBL/GenBank/DDBJ databases">
        <title>Genome sequence of Kobresia littledalei, the first chromosome-level genome in the family Cyperaceae.</title>
        <authorList>
            <person name="Qu G."/>
        </authorList>
    </citation>
    <scope>NUCLEOTIDE SEQUENCE</scope>
    <source>
        <strain evidence="14">C.B.Clarke</strain>
        <tissue evidence="14">Leaf</tissue>
    </source>
</reference>
<evidence type="ECO:0000256" key="10">
    <source>
        <dbReference type="PROSITE-ProRule" id="PRU00626"/>
    </source>
</evidence>
<evidence type="ECO:0000256" key="8">
    <source>
        <dbReference type="ARBA" id="ARBA00023187"/>
    </source>
</evidence>
<dbReference type="GO" id="GO:0009507">
    <property type="term" value="C:chloroplast"/>
    <property type="evidence" value="ECO:0007669"/>
    <property type="project" value="UniProtKB-SubCell"/>
</dbReference>
<dbReference type="SUPFAM" id="SSF75471">
    <property type="entry name" value="YhbY-like"/>
    <property type="match status" value="1"/>
</dbReference>
<accession>A0A833VGT9</accession>
<evidence type="ECO:0000256" key="1">
    <source>
        <dbReference type="ARBA" id="ARBA00004229"/>
    </source>
</evidence>
<evidence type="ECO:0000256" key="12">
    <source>
        <dbReference type="SAM" id="MobiDB-lite"/>
    </source>
</evidence>
<keyword evidence="8" id="KW-0508">mRNA splicing</keyword>
<feature type="domain" description="CRM" evidence="13">
    <location>
        <begin position="1"/>
        <end position="91"/>
    </location>
</feature>
<dbReference type="FunFam" id="3.30.110.60:FF:000002">
    <property type="entry name" value="CRS2-associated factor 1, chloroplastic"/>
    <property type="match status" value="1"/>
</dbReference>
<keyword evidence="4" id="KW-0507">mRNA processing</keyword>
<dbReference type="EMBL" id="SWLB01000005">
    <property type="protein sequence ID" value="KAF3338246.1"/>
    <property type="molecule type" value="Genomic_DNA"/>
</dbReference>
<keyword evidence="3" id="KW-0934">Plastid</keyword>
<dbReference type="Proteomes" id="UP000623129">
    <property type="component" value="Unassembled WGS sequence"/>
</dbReference>
<feature type="compositionally biased region" description="Basic and acidic residues" evidence="12">
    <location>
        <begin position="113"/>
        <end position="123"/>
    </location>
</feature>
<keyword evidence="9" id="KW-0687">Ribonucleoprotein</keyword>
<organism evidence="14 15">
    <name type="scientific">Carex littledalei</name>
    <dbReference type="NCBI Taxonomy" id="544730"/>
    <lineage>
        <taxon>Eukaryota</taxon>
        <taxon>Viridiplantae</taxon>
        <taxon>Streptophyta</taxon>
        <taxon>Embryophyta</taxon>
        <taxon>Tracheophyta</taxon>
        <taxon>Spermatophyta</taxon>
        <taxon>Magnoliopsida</taxon>
        <taxon>Liliopsida</taxon>
        <taxon>Poales</taxon>
        <taxon>Cyperaceae</taxon>
        <taxon>Cyperoideae</taxon>
        <taxon>Cariceae</taxon>
        <taxon>Carex</taxon>
        <taxon>Carex subgen. Euthyceras</taxon>
    </lineage>
</organism>
<evidence type="ECO:0000256" key="11">
    <source>
        <dbReference type="SAM" id="Coils"/>
    </source>
</evidence>
<keyword evidence="6 10" id="KW-0694">RNA-binding</keyword>
<proteinExistence type="predicted"/>
<dbReference type="PROSITE" id="PS51295">
    <property type="entry name" value="CRM"/>
    <property type="match status" value="1"/>
</dbReference>
<keyword evidence="11" id="KW-0175">Coiled coil</keyword>
<dbReference type="AlphaFoldDB" id="A0A833VGT9"/>
<dbReference type="GO" id="GO:0000373">
    <property type="term" value="P:Group II intron splicing"/>
    <property type="evidence" value="ECO:0007669"/>
    <property type="project" value="UniProtKB-ARBA"/>
</dbReference>
<keyword evidence="7" id="KW-0809">Transit peptide</keyword>
<dbReference type="InterPro" id="IPR001890">
    <property type="entry name" value="RNA-binding_CRM"/>
</dbReference>
<keyword evidence="15" id="KW-1185">Reference proteome</keyword>
<dbReference type="Pfam" id="PF01985">
    <property type="entry name" value="CRS1_YhbY"/>
    <property type="match status" value="1"/>
</dbReference>
<evidence type="ECO:0000313" key="15">
    <source>
        <dbReference type="Proteomes" id="UP000623129"/>
    </source>
</evidence>
<keyword evidence="2" id="KW-0150">Chloroplast</keyword>
<dbReference type="OrthoDB" id="1741026at2759"/>
<evidence type="ECO:0000256" key="3">
    <source>
        <dbReference type="ARBA" id="ARBA00022640"/>
    </source>
</evidence>
<dbReference type="SMART" id="SM01103">
    <property type="entry name" value="CRS1_YhbY"/>
    <property type="match status" value="1"/>
</dbReference>
<evidence type="ECO:0000256" key="4">
    <source>
        <dbReference type="ARBA" id="ARBA00022664"/>
    </source>
</evidence>
<feature type="region of interest" description="Disordered" evidence="12">
    <location>
        <begin position="101"/>
        <end position="124"/>
    </location>
</feature>
<evidence type="ECO:0000259" key="13">
    <source>
        <dbReference type="PROSITE" id="PS51295"/>
    </source>
</evidence>
<evidence type="ECO:0000313" key="14">
    <source>
        <dbReference type="EMBL" id="KAF3338246.1"/>
    </source>
</evidence>
<evidence type="ECO:0000256" key="9">
    <source>
        <dbReference type="ARBA" id="ARBA00023274"/>
    </source>
</evidence>
<comment type="subcellular location">
    <subcellularLocation>
        <location evidence="1">Plastid</location>
        <location evidence="1">Chloroplast</location>
    </subcellularLocation>
</comment>
<feature type="coiled-coil region" evidence="11">
    <location>
        <begin position="138"/>
        <end position="172"/>
    </location>
</feature>
<evidence type="ECO:0000256" key="2">
    <source>
        <dbReference type="ARBA" id="ARBA00022528"/>
    </source>
</evidence>